<evidence type="ECO:0000256" key="2">
    <source>
        <dbReference type="ARBA" id="ARBA00022840"/>
    </source>
</evidence>
<dbReference type="InterPro" id="IPR003593">
    <property type="entry name" value="AAA+_ATPase"/>
</dbReference>
<evidence type="ECO:0000313" key="4">
    <source>
        <dbReference type="EMBL" id="QYO77778.1"/>
    </source>
</evidence>
<evidence type="ECO:0000256" key="1">
    <source>
        <dbReference type="ARBA" id="ARBA00022741"/>
    </source>
</evidence>
<dbReference type="PANTHER" id="PTHR46743">
    <property type="entry name" value="TEICHOIC ACIDS EXPORT ATP-BINDING PROTEIN TAGH"/>
    <property type="match status" value="1"/>
</dbReference>
<evidence type="ECO:0000259" key="3">
    <source>
        <dbReference type="PROSITE" id="PS50893"/>
    </source>
</evidence>
<dbReference type="Gene3D" id="3.40.50.300">
    <property type="entry name" value="P-loop containing nucleotide triphosphate hydrolases"/>
    <property type="match status" value="1"/>
</dbReference>
<name>A0ABX8WHB4_9HYPH</name>
<keyword evidence="2 4" id="KW-0067">ATP-binding</keyword>
<organism evidence="4 5">
    <name type="scientific">Devosia salina</name>
    <dbReference type="NCBI Taxonomy" id="2860336"/>
    <lineage>
        <taxon>Bacteria</taxon>
        <taxon>Pseudomonadati</taxon>
        <taxon>Pseudomonadota</taxon>
        <taxon>Alphaproteobacteria</taxon>
        <taxon>Hyphomicrobiales</taxon>
        <taxon>Devosiaceae</taxon>
        <taxon>Devosia</taxon>
    </lineage>
</organism>
<dbReference type="SMART" id="SM00382">
    <property type="entry name" value="AAA"/>
    <property type="match status" value="1"/>
</dbReference>
<accession>A0ABX8WHB4</accession>
<dbReference type="InterPro" id="IPR003439">
    <property type="entry name" value="ABC_transporter-like_ATP-bd"/>
</dbReference>
<dbReference type="InterPro" id="IPR015860">
    <property type="entry name" value="ABC_transpr_TagH-like"/>
</dbReference>
<dbReference type="PROSITE" id="PS50893">
    <property type="entry name" value="ABC_TRANSPORTER_2"/>
    <property type="match status" value="1"/>
</dbReference>
<proteinExistence type="predicted"/>
<sequence>MAEIKLDNISLEYPVVDAERSFRKALLSPLGGVIGQKKGARPHVRALNNINLTVRDGDRLGLVGHNGAGKTTLIKLLGGVLQPTTGTMSVSGSTATLVTQGLGVDAEDTGYENIKLCGLYLGMTPREIEAKTKEIAEFTELGDFLHLPVKTYSTGMVVRLSFAITTAVSPEIMIMDEGIGAGDARFAKKAQERFERMVDTSKIIVLASHSPSLIAQLCNKAILMSHGEIVQSGSVEEIQKAYDALNAAA</sequence>
<gene>
    <name evidence="4" type="ORF">K1X15_04205</name>
</gene>
<dbReference type="Proteomes" id="UP000825799">
    <property type="component" value="Chromosome"/>
</dbReference>
<feature type="domain" description="ABC transporter" evidence="3">
    <location>
        <begin position="4"/>
        <end position="249"/>
    </location>
</feature>
<keyword evidence="5" id="KW-1185">Reference proteome</keyword>
<dbReference type="PANTHER" id="PTHR46743:SF3">
    <property type="entry name" value="ABC-TYPE POLYSACCHARIDE_POLYOL PHOSPHATE TRANSPORT SYSTEM, ATPASE COMPONENT"/>
    <property type="match status" value="1"/>
</dbReference>
<dbReference type="EMBL" id="CP080590">
    <property type="protein sequence ID" value="QYO77778.1"/>
    <property type="molecule type" value="Genomic_DNA"/>
</dbReference>
<dbReference type="SUPFAM" id="SSF52540">
    <property type="entry name" value="P-loop containing nucleoside triphosphate hydrolases"/>
    <property type="match status" value="1"/>
</dbReference>
<dbReference type="Pfam" id="PF00005">
    <property type="entry name" value="ABC_tran"/>
    <property type="match status" value="1"/>
</dbReference>
<evidence type="ECO:0000313" key="5">
    <source>
        <dbReference type="Proteomes" id="UP000825799"/>
    </source>
</evidence>
<reference evidence="4 5" key="1">
    <citation type="submission" date="2021-08" db="EMBL/GenBank/DDBJ databases">
        <title>Devosia salina sp. nov., isolated from the South China Sea sediment.</title>
        <authorList>
            <person name="Zhou Z."/>
        </authorList>
    </citation>
    <scope>NUCLEOTIDE SEQUENCE [LARGE SCALE GENOMIC DNA]</scope>
    <source>
        <strain evidence="4 5">SCS-3</strain>
    </source>
</reference>
<dbReference type="InterPro" id="IPR050683">
    <property type="entry name" value="Bact_Polysacc_Export_ATP-bd"/>
</dbReference>
<keyword evidence="1" id="KW-0547">Nucleotide-binding</keyword>
<dbReference type="CDD" id="cd03220">
    <property type="entry name" value="ABC_KpsT_Wzt"/>
    <property type="match status" value="1"/>
</dbReference>
<dbReference type="InterPro" id="IPR027417">
    <property type="entry name" value="P-loop_NTPase"/>
</dbReference>
<dbReference type="GO" id="GO:0005524">
    <property type="term" value="F:ATP binding"/>
    <property type="evidence" value="ECO:0007669"/>
    <property type="project" value="UniProtKB-KW"/>
</dbReference>
<dbReference type="RefSeq" id="WP_220306232.1">
    <property type="nucleotide sequence ID" value="NZ_CP080590.1"/>
</dbReference>
<protein>
    <submittedName>
        <fullName evidence="4">ABC transporter ATP-binding protein</fullName>
    </submittedName>
</protein>